<evidence type="ECO:0000313" key="2">
    <source>
        <dbReference type="Proteomes" id="UP000199202"/>
    </source>
</evidence>
<gene>
    <name evidence="1" type="ORF">SAMN05421869_13449</name>
</gene>
<keyword evidence="2" id="KW-1185">Reference proteome</keyword>
<evidence type="ECO:0000313" key="1">
    <source>
        <dbReference type="EMBL" id="SDM00415.1"/>
    </source>
</evidence>
<accession>A0A1G9PQQ6</accession>
<dbReference type="STRING" id="633440.SAMN05421869_13449"/>
<dbReference type="RefSeq" id="WP_176993743.1">
    <property type="nucleotide sequence ID" value="NZ_FNDJ01000034.1"/>
</dbReference>
<proteinExistence type="predicted"/>
<reference evidence="1 2" key="1">
    <citation type="submission" date="2016-10" db="EMBL/GenBank/DDBJ databases">
        <authorList>
            <person name="de Groot N.N."/>
        </authorList>
    </citation>
    <scope>NUCLEOTIDE SEQUENCE [LARGE SCALE GENOMIC DNA]</scope>
    <source>
        <strain evidence="1 2">CGMCC 4.6533</strain>
    </source>
</reference>
<dbReference type="Proteomes" id="UP000199202">
    <property type="component" value="Unassembled WGS sequence"/>
</dbReference>
<name>A0A1G9PQQ6_9ACTN</name>
<organism evidence="1 2">
    <name type="scientific">Nonomuraea jiangxiensis</name>
    <dbReference type="NCBI Taxonomy" id="633440"/>
    <lineage>
        <taxon>Bacteria</taxon>
        <taxon>Bacillati</taxon>
        <taxon>Actinomycetota</taxon>
        <taxon>Actinomycetes</taxon>
        <taxon>Streptosporangiales</taxon>
        <taxon>Streptosporangiaceae</taxon>
        <taxon>Nonomuraea</taxon>
    </lineage>
</organism>
<dbReference type="EMBL" id="FNDJ01000034">
    <property type="protein sequence ID" value="SDM00415.1"/>
    <property type="molecule type" value="Genomic_DNA"/>
</dbReference>
<dbReference type="AlphaFoldDB" id="A0A1G9PQQ6"/>
<sequence length="58" mass="6579">MFQVLAALAEFIRELHEGLVRRPGARRTAEPPAGDALERIEHTRVLLTRLENSKQGAW</sequence>
<protein>
    <submittedName>
        <fullName evidence="1">Uncharacterized protein</fullName>
    </submittedName>
</protein>